<evidence type="ECO:0000313" key="3">
    <source>
        <dbReference type="EMBL" id="TRM59490.1"/>
    </source>
</evidence>
<proteinExistence type="predicted"/>
<sequence length="60" mass="6075">MCIYEKSISGTVTPSKKVSDCGQSSCSSSVKFMPGAPKKEDKRQGGSGGTGTSNAGTTRA</sequence>
<name>A0A550C3Y9_9AGAR</name>
<comment type="caution">
    <text evidence="3">The sequence shown here is derived from an EMBL/GenBank/DDBJ whole genome shotgun (WGS) entry which is preliminary data.</text>
</comment>
<protein>
    <submittedName>
        <fullName evidence="3">Uncharacterized protein</fullName>
    </submittedName>
</protein>
<feature type="region of interest" description="Disordered" evidence="1">
    <location>
        <begin position="1"/>
        <end position="60"/>
    </location>
</feature>
<reference evidence="3 4" key="1">
    <citation type="journal article" date="2019" name="New Phytol.">
        <title>Comparative genomics reveals unique wood-decay strategies and fruiting body development in the Schizophyllaceae.</title>
        <authorList>
            <person name="Almasi E."/>
            <person name="Sahu N."/>
            <person name="Krizsan K."/>
            <person name="Balint B."/>
            <person name="Kovacs G.M."/>
            <person name="Kiss B."/>
            <person name="Cseklye J."/>
            <person name="Drula E."/>
            <person name="Henrissat B."/>
            <person name="Nagy I."/>
            <person name="Chovatia M."/>
            <person name="Adam C."/>
            <person name="LaButti K."/>
            <person name="Lipzen A."/>
            <person name="Riley R."/>
            <person name="Grigoriev I.V."/>
            <person name="Nagy L.G."/>
        </authorList>
    </citation>
    <scope>NUCLEOTIDE SEQUENCE [LARGE SCALE GENOMIC DNA]</scope>
    <source>
        <strain evidence="3 4">NL-1724</strain>
    </source>
</reference>
<dbReference type="Proteomes" id="UP000320762">
    <property type="component" value="Unassembled WGS sequence"/>
</dbReference>
<dbReference type="EMBL" id="VDMD01000027">
    <property type="protein sequence ID" value="TRM59489.1"/>
    <property type="molecule type" value="Genomic_DNA"/>
</dbReference>
<dbReference type="AlphaFoldDB" id="A0A550C3Y9"/>
<keyword evidence="4" id="KW-1185">Reference proteome</keyword>
<reference evidence="3" key="2">
    <citation type="submission" date="2019-06" db="EMBL/GenBank/DDBJ databases">
        <authorList>
            <consortium name="DOE Joint Genome Institute"/>
            <person name="Ahrendt S.R."/>
            <person name="Cantor M.N."/>
            <person name="Hua S.X."/>
        </authorList>
    </citation>
    <scope>NUCLEOTIDE SEQUENCE</scope>
    <source>
        <strain evidence="3">NL-1724</strain>
    </source>
</reference>
<organism evidence="3 4">
    <name type="scientific">Schizophyllum amplum</name>
    <dbReference type="NCBI Taxonomy" id="97359"/>
    <lineage>
        <taxon>Eukaryota</taxon>
        <taxon>Fungi</taxon>
        <taxon>Dikarya</taxon>
        <taxon>Basidiomycota</taxon>
        <taxon>Agaricomycotina</taxon>
        <taxon>Agaricomycetes</taxon>
        <taxon>Agaricomycetidae</taxon>
        <taxon>Agaricales</taxon>
        <taxon>Schizophyllaceae</taxon>
        <taxon>Schizophyllum</taxon>
    </lineage>
</organism>
<evidence type="ECO:0000313" key="2">
    <source>
        <dbReference type="EMBL" id="TRM59489.1"/>
    </source>
</evidence>
<dbReference type="EMBL" id="VDMD01000027">
    <property type="protein sequence ID" value="TRM59490.1"/>
    <property type="molecule type" value="Genomic_DNA"/>
</dbReference>
<evidence type="ECO:0000256" key="1">
    <source>
        <dbReference type="SAM" id="MobiDB-lite"/>
    </source>
</evidence>
<gene>
    <name evidence="2" type="ORF">BD626DRAFT_572466</name>
    <name evidence="3" type="ORF">BD626DRAFT_572467</name>
</gene>
<accession>A0A550C3Y9</accession>
<evidence type="ECO:0000313" key="4">
    <source>
        <dbReference type="Proteomes" id="UP000320762"/>
    </source>
</evidence>